<evidence type="ECO:0000256" key="1">
    <source>
        <dbReference type="SAM" id="MobiDB-lite"/>
    </source>
</evidence>
<sequence length="73" mass="8177">MTPHHSTEGGVFRAMKCPPRGNHEERSPQEALLQIPAERSEDHQCFHGRILFGLLGNTSVAEVVLFVVTESFF</sequence>
<dbReference type="AlphaFoldDB" id="A0AAV4S4J9"/>
<reference evidence="2 3" key="1">
    <citation type="submission" date="2021-06" db="EMBL/GenBank/DDBJ databases">
        <title>Caerostris extrusa draft genome.</title>
        <authorList>
            <person name="Kono N."/>
            <person name="Arakawa K."/>
        </authorList>
    </citation>
    <scope>NUCLEOTIDE SEQUENCE [LARGE SCALE GENOMIC DNA]</scope>
</reference>
<protein>
    <submittedName>
        <fullName evidence="2">Uncharacterized protein</fullName>
    </submittedName>
</protein>
<evidence type="ECO:0000313" key="3">
    <source>
        <dbReference type="Proteomes" id="UP001054945"/>
    </source>
</evidence>
<dbReference type="Proteomes" id="UP001054945">
    <property type="component" value="Unassembled WGS sequence"/>
</dbReference>
<accession>A0AAV4S4J9</accession>
<gene>
    <name evidence="2" type="ORF">CEXT_294221</name>
</gene>
<keyword evidence="3" id="KW-1185">Reference proteome</keyword>
<organism evidence="2 3">
    <name type="scientific">Caerostris extrusa</name>
    <name type="common">Bark spider</name>
    <name type="synonym">Caerostris bankana</name>
    <dbReference type="NCBI Taxonomy" id="172846"/>
    <lineage>
        <taxon>Eukaryota</taxon>
        <taxon>Metazoa</taxon>
        <taxon>Ecdysozoa</taxon>
        <taxon>Arthropoda</taxon>
        <taxon>Chelicerata</taxon>
        <taxon>Arachnida</taxon>
        <taxon>Araneae</taxon>
        <taxon>Araneomorphae</taxon>
        <taxon>Entelegynae</taxon>
        <taxon>Araneoidea</taxon>
        <taxon>Araneidae</taxon>
        <taxon>Caerostris</taxon>
    </lineage>
</organism>
<proteinExistence type="predicted"/>
<name>A0AAV4S4J9_CAEEX</name>
<evidence type="ECO:0000313" key="2">
    <source>
        <dbReference type="EMBL" id="GIY28522.1"/>
    </source>
</evidence>
<comment type="caution">
    <text evidence="2">The sequence shown here is derived from an EMBL/GenBank/DDBJ whole genome shotgun (WGS) entry which is preliminary data.</text>
</comment>
<feature type="region of interest" description="Disordered" evidence="1">
    <location>
        <begin position="1"/>
        <end position="27"/>
    </location>
</feature>
<dbReference type="EMBL" id="BPLR01008951">
    <property type="protein sequence ID" value="GIY28522.1"/>
    <property type="molecule type" value="Genomic_DNA"/>
</dbReference>